<comment type="caution">
    <text evidence="2">The sequence shown here is derived from an EMBL/GenBank/DDBJ whole genome shotgun (WGS) entry which is preliminary data.</text>
</comment>
<feature type="compositionally biased region" description="Basic and acidic residues" evidence="1">
    <location>
        <begin position="246"/>
        <end position="258"/>
    </location>
</feature>
<feature type="compositionally biased region" description="Acidic residues" evidence="1">
    <location>
        <begin position="454"/>
        <end position="476"/>
    </location>
</feature>
<organism evidence="2 3">
    <name type="scientific">Staphylotrichum tortipilum</name>
    <dbReference type="NCBI Taxonomy" id="2831512"/>
    <lineage>
        <taxon>Eukaryota</taxon>
        <taxon>Fungi</taxon>
        <taxon>Dikarya</taxon>
        <taxon>Ascomycota</taxon>
        <taxon>Pezizomycotina</taxon>
        <taxon>Sordariomycetes</taxon>
        <taxon>Sordariomycetidae</taxon>
        <taxon>Sordariales</taxon>
        <taxon>Chaetomiaceae</taxon>
        <taxon>Staphylotrichum</taxon>
    </lineage>
</organism>
<proteinExistence type="predicted"/>
<sequence length="476" mass="52192">MTQEDILRHCVTAVRLGNSIIPIDSTSLPSNTRPQPMAASNSIALRHNPISYRSLRDIQRLHSLDVSRPRLDDRPALLPVPPTLPLNHEAQHEDVMGTGASTSAKEPPRRRRSYRFAMPNNPIRGTSLHVWDSRVPARRNAQTQTEGPNDHESLGDRFVRNLRGIHHEALEIREVPRGNTSTTTLVIIENGPYGIVPLIEPAIENDDEDTPILGDNLPPSGAPTPPASQWSSQTTLVAGIASPPLREAEQDARSRVKETGTAAHPHHREQTTPSASRSNLLRPAQVFPKPPANGGVRHERTNSRNAQTQTQPTGSPPPSRPAPAVPSSASTPLRRPSTLHRRPQTDPYDHTTPTAGLPAPRRTSVRRTPSIPDTLPLHIAIDTSSPPPRLETLVRQLRVGGSDDDEGEEEGSDDDDADGEEAEQDNDDERRRSVREESVREGRLGQGSTGEGSGDVDDDDGEESEYDDEEEYHTPL</sequence>
<feature type="compositionally biased region" description="Gly residues" evidence="1">
    <location>
        <begin position="444"/>
        <end position="453"/>
    </location>
</feature>
<dbReference type="EMBL" id="MU855322">
    <property type="protein sequence ID" value="KAK3906644.1"/>
    <property type="molecule type" value="Genomic_DNA"/>
</dbReference>
<feature type="compositionally biased region" description="Acidic residues" evidence="1">
    <location>
        <begin position="402"/>
        <end position="427"/>
    </location>
</feature>
<feature type="compositionally biased region" description="Basic and acidic residues" evidence="1">
    <location>
        <begin position="428"/>
        <end position="443"/>
    </location>
</feature>
<keyword evidence="3" id="KW-1185">Reference proteome</keyword>
<feature type="region of interest" description="Disordered" evidence="1">
    <location>
        <begin position="205"/>
        <end position="476"/>
    </location>
</feature>
<reference evidence="2" key="1">
    <citation type="journal article" date="2023" name="Mol. Phylogenet. Evol.">
        <title>Genome-scale phylogeny and comparative genomics of the fungal order Sordariales.</title>
        <authorList>
            <person name="Hensen N."/>
            <person name="Bonometti L."/>
            <person name="Westerberg I."/>
            <person name="Brannstrom I.O."/>
            <person name="Guillou S."/>
            <person name="Cros-Aarteil S."/>
            <person name="Calhoun S."/>
            <person name="Haridas S."/>
            <person name="Kuo A."/>
            <person name="Mondo S."/>
            <person name="Pangilinan J."/>
            <person name="Riley R."/>
            <person name="LaButti K."/>
            <person name="Andreopoulos B."/>
            <person name="Lipzen A."/>
            <person name="Chen C."/>
            <person name="Yan M."/>
            <person name="Daum C."/>
            <person name="Ng V."/>
            <person name="Clum A."/>
            <person name="Steindorff A."/>
            <person name="Ohm R.A."/>
            <person name="Martin F."/>
            <person name="Silar P."/>
            <person name="Natvig D.O."/>
            <person name="Lalanne C."/>
            <person name="Gautier V."/>
            <person name="Ament-Velasquez S.L."/>
            <person name="Kruys A."/>
            <person name="Hutchinson M.I."/>
            <person name="Powell A.J."/>
            <person name="Barry K."/>
            <person name="Miller A.N."/>
            <person name="Grigoriev I.V."/>
            <person name="Debuchy R."/>
            <person name="Gladieux P."/>
            <person name="Hiltunen Thoren M."/>
            <person name="Johannesson H."/>
        </authorList>
    </citation>
    <scope>NUCLEOTIDE SEQUENCE</scope>
    <source>
        <strain evidence="2">CBS 103.79</strain>
    </source>
</reference>
<accession>A0AAN6MU49</accession>
<dbReference type="AlphaFoldDB" id="A0AAN6MU49"/>
<evidence type="ECO:0000313" key="2">
    <source>
        <dbReference type="EMBL" id="KAK3906644.1"/>
    </source>
</evidence>
<gene>
    <name evidence="2" type="ORF">C8A05DRAFT_29500</name>
</gene>
<feature type="compositionally biased region" description="Polar residues" evidence="1">
    <location>
        <begin position="227"/>
        <end position="236"/>
    </location>
</feature>
<evidence type="ECO:0000313" key="3">
    <source>
        <dbReference type="Proteomes" id="UP001303889"/>
    </source>
</evidence>
<evidence type="ECO:0000256" key="1">
    <source>
        <dbReference type="SAM" id="MobiDB-lite"/>
    </source>
</evidence>
<dbReference type="Proteomes" id="UP001303889">
    <property type="component" value="Unassembled WGS sequence"/>
</dbReference>
<protein>
    <submittedName>
        <fullName evidence="2">Uncharacterized protein</fullName>
    </submittedName>
</protein>
<feature type="compositionally biased region" description="Pro residues" evidence="1">
    <location>
        <begin position="314"/>
        <end position="324"/>
    </location>
</feature>
<name>A0AAN6MU49_9PEZI</name>
<feature type="region of interest" description="Disordered" evidence="1">
    <location>
        <begin position="91"/>
        <end position="111"/>
    </location>
</feature>
<reference evidence="2" key="2">
    <citation type="submission" date="2023-05" db="EMBL/GenBank/DDBJ databases">
        <authorList>
            <consortium name="Lawrence Berkeley National Laboratory"/>
            <person name="Steindorff A."/>
            <person name="Hensen N."/>
            <person name="Bonometti L."/>
            <person name="Westerberg I."/>
            <person name="Brannstrom I.O."/>
            <person name="Guillou S."/>
            <person name="Cros-Aarteil S."/>
            <person name="Calhoun S."/>
            <person name="Haridas S."/>
            <person name="Kuo A."/>
            <person name="Mondo S."/>
            <person name="Pangilinan J."/>
            <person name="Riley R."/>
            <person name="Labutti K."/>
            <person name="Andreopoulos B."/>
            <person name="Lipzen A."/>
            <person name="Chen C."/>
            <person name="Yanf M."/>
            <person name="Daum C."/>
            <person name="Ng V."/>
            <person name="Clum A."/>
            <person name="Ohm R."/>
            <person name="Martin F."/>
            <person name="Silar P."/>
            <person name="Natvig D."/>
            <person name="Lalanne C."/>
            <person name="Gautier V."/>
            <person name="Ament-Velasquez S.L."/>
            <person name="Kruys A."/>
            <person name="Hutchinson M.I."/>
            <person name="Powell A.J."/>
            <person name="Barry K."/>
            <person name="Miller A.N."/>
            <person name="Grigoriev I.V."/>
            <person name="Debuchy R."/>
            <person name="Gladieux P."/>
            <person name="Thoren M.H."/>
            <person name="Johannesson H."/>
        </authorList>
    </citation>
    <scope>NUCLEOTIDE SEQUENCE</scope>
    <source>
        <strain evidence="2">CBS 103.79</strain>
    </source>
</reference>